<dbReference type="InterPro" id="IPR001623">
    <property type="entry name" value="DnaJ_domain"/>
</dbReference>
<dbReference type="SMART" id="SM00271">
    <property type="entry name" value="DnaJ"/>
    <property type="match status" value="1"/>
</dbReference>
<comment type="subcellular location">
    <subcellularLocation>
        <location evidence="1">Cytoplasm</location>
    </subcellularLocation>
</comment>
<dbReference type="EMBL" id="ALAO01000157">
    <property type="protein sequence ID" value="EKO39267.1"/>
    <property type="molecule type" value="Genomic_DNA"/>
</dbReference>
<evidence type="ECO:0000256" key="1">
    <source>
        <dbReference type="ARBA" id="ARBA00004496"/>
    </source>
</evidence>
<dbReference type="InterPro" id="IPR036869">
    <property type="entry name" value="J_dom_sf"/>
</dbReference>
<gene>
    <name evidence="5" type="ORF">B193_2009</name>
</gene>
<evidence type="ECO:0000259" key="4">
    <source>
        <dbReference type="PROSITE" id="PS50076"/>
    </source>
</evidence>
<sequence length="124" mass="13398">MDQPDCYAVLGLPEDADAADVRRAYRRLARDCHPDANPDDPRAAERFLTLAAAYAVLSHPARRAAYDGCRRYTKAVRAATPPPAVSSPSAAFAPLDPRVLSPRRGKACPPCWTFPTPWPPTAAG</sequence>
<comment type="caution">
    <text evidence="5">The sequence shown here is derived from an EMBL/GenBank/DDBJ whole genome shotgun (WGS) entry which is preliminary data.</text>
</comment>
<reference evidence="5 6" key="1">
    <citation type="submission" date="2012-07" db="EMBL/GenBank/DDBJ databases">
        <title>Draft genome sequence of Desulfovibrio magneticus str. Maddingley MBC34 obtained from a metagenomic sequence of a methanogenic enrichment isolated from coal-seam formation water in Victoria, Australia.</title>
        <authorList>
            <person name="Greenfield P."/>
            <person name="Hendry P."/>
            <person name="Li D."/>
            <person name="Rosewarne C.P."/>
            <person name="Tran-Dinh N."/>
            <person name="Elbourne L.D.H."/>
            <person name="Paulsen I.T."/>
            <person name="Midgley D.J."/>
        </authorList>
    </citation>
    <scope>NUCLEOTIDE SEQUENCE [LARGE SCALE GENOMIC DNA]</scope>
    <source>
        <strain evidence="6">Maddingley MBC34</strain>
    </source>
</reference>
<dbReference type="CDD" id="cd06257">
    <property type="entry name" value="DnaJ"/>
    <property type="match status" value="1"/>
</dbReference>
<evidence type="ECO:0000256" key="2">
    <source>
        <dbReference type="ARBA" id="ARBA00022490"/>
    </source>
</evidence>
<feature type="domain" description="J" evidence="4">
    <location>
        <begin position="5"/>
        <end position="70"/>
    </location>
</feature>
<dbReference type="SUPFAM" id="SSF46565">
    <property type="entry name" value="Chaperone J-domain"/>
    <property type="match status" value="1"/>
</dbReference>
<dbReference type="PATRIC" id="fig|1206767.3.peg.1954"/>
<dbReference type="AlphaFoldDB" id="K6FL22"/>
<organism evidence="5 6">
    <name type="scientific">Solidesulfovibrio magneticus str. Maddingley MBC34</name>
    <dbReference type="NCBI Taxonomy" id="1206767"/>
    <lineage>
        <taxon>Bacteria</taxon>
        <taxon>Pseudomonadati</taxon>
        <taxon>Thermodesulfobacteriota</taxon>
        <taxon>Desulfovibrionia</taxon>
        <taxon>Desulfovibrionales</taxon>
        <taxon>Desulfovibrionaceae</taxon>
        <taxon>Solidesulfovibrio</taxon>
    </lineage>
</organism>
<dbReference type="PRINTS" id="PR00625">
    <property type="entry name" value="JDOMAIN"/>
</dbReference>
<evidence type="ECO:0000313" key="5">
    <source>
        <dbReference type="EMBL" id="EKO39267.1"/>
    </source>
</evidence>
<dbReference type="GO" id="GO:0000390">
    <property type="term" value="P:spliceosomal complex disassembly"/>
    <property type="evidence" value="ECO:0007669"/>
    <property type="project" value="TreeGrafter"/>
</dbReference>
<dbReference type="InterPro" id="IPR052094">
    <property type="entry name" value="Pre-mRNA-splicing_ERAD"/>
</dbReference>
<keyword evidence="2" id="KW-0963">Cytoplasm</keyword>
<name>K6FL22_9BACT</name>
<dbReference type="Proteomes" id="UP000006272">
    <property type="component" value="Unassembled WGS sequence"/>
</dbReference>
<dbReference type="PANTHER" id="PTHR44313">
    <property type="entry name" value="DNAJ HOMOLOG SUBFAMILY C MEMBER 17"/>
    <property type="match status" value="1"/>
</dbReference>
<evidence type="ECO:0000313" key="6">
    <source>
        <dbReference type="Proteomes" id="UP000006272"/>
    </source>
</evidence>
<dbReference type="GO" id="GO:0005737">
    <property type="term" value="C:cytoplasm"/>
    <property type="evidence" value="ECO:0007669"/>
    <property type="project" value="UniProtKB-SubCell"/>
</dbReference>
<dbReference type="Gene3D" id="1.10.287.110">
    <property type="entry name" value="DnaJ domain"/>
    <property type="match status" value="1"/>
</dbReference>
<dbReference type="PROSITE" id="PS50076">
    <property type="entry name" value="DNAJ_2"/>
    <property type="match status" value="1"/>
</dbReference>
<keyword evidence="3" id="KW-0143">Chaperone</keyword>
<proteinExistence type="predicted"/>
<accession>K6FL22</accession>
<evidence type="ECO:0000256" key="3">
    <source>
        <dbReference type="ARBA" id="ARBA00023186"/>
    </source>
</evidence>
<dbReference type="Pfam" id="PF00226">
    <property type="entry name" value="DnaJ"/>
    <property type="match status" value="1"/>
</dbReference>
<protein>
    <submittedName>
        <fullName evidence="5">DnaJ-class molecular chaperone</fullName>
    </submittedName>
</protein>
<dbReference type="PANTHER" id="PTHR44313:SF1">
    <property type="entry name" value="DNAJ HOMOLOG SUBFAMILY C MEMBER 17"/>
    <property type="match status" value="1"/>
</dbReference>